<dbReference type="PANTHER" id="PTHR35889:SF3">
    <property type="entry name" value="F-BOX DOMAIN-CONTAINING PROTEIN"/>
    <property type="match status" value="1"/>
</dbReference>
<dbReference type="RefSeq" id="WP_146438762.1">
    <property type="nucleotide sequence ID" value="NZ_SJPL01000001.1"/>
</dbReference>
<dbReference type="InterPro" id="IPR011444">
    <property type="entry name" value="DUF1549"/>
</dbReference>
<protein>
    <submittedName>
        <fullName evidence="5">Planctomycete cytochrome C</fullName>
    </submittedName>
</protein>
<organism evidence="5 6">
    <name type="scientific">Crateriforma conspicua</name>
    <dbReference type="NCBI Taxonomy" id="2527996"/>
    <lineage>
        <taxon>Bacteria</taxon>
        <taxon>Pseudomonadati</taxon>
        <taxon>Planctomycetota</taxon>
        <taxon>Planctomycetia</taxon>
        <taxon>Planctomycetales</taxon>
        <taxon>Planctomycetaceae</taxon>
        <taxon>Crateriforma</taxon>
    </lineage>
</organism>
<dbReference type="InterPro" id="IPR013320">
    <property type="entry name" value="ConA-like_dom_sf"/>
</dbReference>
<accession>A0A5C5Y3E6</accession>
<dbReference type="InterPro" id="IPR022655">
    <property type="entry name" value="DUF1553"/>
</dbReference>
<evidence type="ECO:0000313" key="5">
    <source>
        <dbReference type="EMBL" id="TWT69243.1"/>
    </source>
</evidence>
<dbReference type="Gene3D" id="2.60.120.200">
    <property type="match status" value="1"/>
</dbReference>
<evidence type="ECO:0000256" key="1">
    <source>
        <dbReference type="ARBA" id="ARBA00022729"/>
    </source>
</evidence>
<keyword evidence="2" id="KW-1015">Disulfide bond</keyword>
<comment type="caution">
    <text evidence="5">The sequence shown here is derived from an EMBL/GenBank/DDBJ whole genome shotgun (WGS) entry which is preliminary data.</text>
</comment>
<dbReference type="Proteomes" id="UP000317238">
    <property type="component" value="Unassembled WGS sequence"/>
</dbReference>
<dbReference type="Pfam" id="PF07635">
    <property type="entry name" value="PSCyt1"/>
    <property type="match status" value="1"/>
</dbReference>
<dbReference type="InterPro" id="IPR011429">
    <property type="entry name" value="Cyt_c_Planctomycete-type"/>
</dbReference>
<dbReference type="PANTHER" id="PTHR35889">
    <property type="entry name" value="CYCLOINULO-OLIGOSACCHARIDE FRUCTANOTRANSFERASE-RELATED"/>
    <property type="match status" value="1"/>
</dbReference>
<dbReference type="EMBL" id="SJPL01000001">
    <property type="protein sequence ID" value="TWT69243.1"/>
    <property type="molecule type" value="Genomic_DNA"/>
</dbReference>
<gene>
    <name evidence="5" type="ORF">Pan14r_15280</name>
</gene>
<evidence type="ECO:0000313" key="6">
    <source>
        <dbReference type="Proteomes" id="UP000317238"/>
    </source>
</evidence>
<dbReference type="Pfam" id="PF07587">
    <property type="entry name" value="PSD1"/>
    <property type="match status" value="1"/>
</dbReference>
<feature type="chain" id="PRO_5022695616" evidence="3">
    <location>
        <begin position="30"/>
        <end position="1097"/>
    </location>
</feature>
<name>A0A5C5Y3E6_9PLAN</name>
<evidence type="ECO:0000256" key="2">
    <source>
        <dbReference type="ARBA" id="ARBA00023157"/>
    </source>
</evidence>
<feature type="domain" description="LamG-like jellyroll fold" evidence="4">
    <location>
        <begin position="535"/>
        <end position="681"/>
    </location>
</feature>
<evidence type="ECO:0000256" key="3">
    <source>
        <dbReference type="SAM" id="SignalP"/>
    </source>
</evidence>
<dbReference type="SUPFAM" id="SSF49899">
    <property type="entry name" value="Concanavalin A-like lectins/glucanases"/>
    <property type="match status" value="1"/>
</dbReference>
<dbReference type="SMART" id="SM00560">
    <property type="entry name" value="LamGL"/>
    <property type="match status" value="1"/>
</dbReference>
<reference evidence="5 6" key="1">
    <citation type="submission" date="2019-02" db="EMBL/GenBank/DDBJ databases">
        <title>Deep-cultivation of Planctomycetes and their phenomic and genomic characterization uncovers novel biology.</title>
        <authorList>
            <person name="Wiegand S."/>
            <person name="Jogler M."/>
            <person name="Boedeker C."/>
            <person name="Pinto D."/>
            <person name="Vollmers J."/>
            <person name="Rivas-Marin E."/>
            <person name="Kohn T."/>
            <person name="Peeters S.H."/>
            <person name="Heuer A."/>
            <person name="Rast P."/>
            <person name="Oberbeckmann S."/>
            <person name="Bunk B."/>
            <person name="Jeske O."/>
            <person name="Meyerdierks A."/>
            <person name="Storesund J.E."/>
            <person name="Kallscheuer N."/>
            <person name="Luecker S."/>
            <person name="Lage O.M."/>
            <person name="Pohl T."/>
            <person name="Merkel B.J."/>
            <person name="Hornburger P."/>
            <person name="Mueller R.-W."/>
            <person name="Bruemmer F."/>
            <person name="Labrenz M."/>
            <person name="Spormann A.M."/>
            <person name="Op Den Camp H."/>
            <person name="Overmann J."/>
            <person name="Amann R."/>
            <person name="Jetten M.S.M."/>
            <person name="Mascher T."/>
            <person name="Medema M.H."/>
            <person name="Devos D.P."/>
            <person name="Kaster A.-K."/>
            <person name="Ovreas L."/>
            <person name="Rohde M."/>
            <person name="Galperin M.Y."/>
            <person name="Jogler C."/>
        </authorList>
    </citation>
    <scope>NUCLEOTIDE SEQUENCE [LARGE SCALE GENOMIC DNA]</scope>
    <source>
        <strain evidence="5 6">Pan14r</strain>
    </source>
</reference>
<dbReference type="Pfam" id="PF07583">
    <property type="entry name" value="PSCyt2"/>
    <property type="match status" value="1"/>
</dbReference>
<dbReference type="OrthoDB" id="127107at2"/>
<dbReference type="InterPro" id="IPR006558">
    <property type="entry name" value="LamG-like"/>
</dbReference>
<dbReference type="AlphaFoldDB" id="A0A5C5Y3E6"/>
<sequence length="1097" mass="123783" precursor="true">MINPTNTVLIPACLLTVILAVFDCGAASASDSAATAISEGNDDRTTGELTPTISFNRDVRPILSDRCFKCHGPDAENQDSDLRLDTHENAIADLGGYQAIVPGDLEGSELYLRIHSDDEDLVMPPADSLRGLSKKEKQILDQWILQGAPYERHWSFQTLPKSIPVPSIDDPWVTNPIDRFVMAAMQQQNVLPADPASKEKWLRRVTFDLTGLPPTLDQMDAFIADDSETAFETVVDRLLTSDACAERLTSEWLDVARYSDSFGYQRDDTRYVWPYRDWVIDAFRQNMPYDQFITWQVGGDLIPDATERQVLATTFNRLHSHKKEGGVALEEFRIENVADRTQTFAAAFLGLTLECSRCHDHKYDPITMKDYYSLSSFFANVDERGLISYFTDAVPTPAMPLPNDEQRQRLEQAGKDVAAAQNRYNTAVKSAPVRFERWLDQIDVDEAQSNTICDQVVALSFDQWVPATEDEAVEETGKKVPPDSMRAMPNEVDADHRAVTPDANQLVDGRRGKAIRLTGDDAVVLPGMGHYERHQPFSVSLWMRSSETDQRAVIYRRSRGWDDAGSIGYELTKLGDKLSAKLVHFWPGDAICVETTEPIVADRWYHVAVTYDGSSKAAGLRIFIDGSPADTDVVQDNLTRTITQWRQGYNDFAIGSRYRDRGFKDGMVDDFALFERCLSPIEVRQCFDGRSLSDRLATSPDQWSADDRQQMLQYFVSAIDPSCRSAMDELTAAREEYGAAMDATEAITIMREQSEPRPAYILNRGVYDQRGDQVTADTPEFLPPFPDSAPRNRLGLARWLTDPDHPLTARVVVNRYWQLLFGNGLVRTPEDFGNQGEPPTHPELLDWLARDLVDHGWDLRRLLRMMVLSSTYRQTSVVDPEKRQADPENRWLARGPDQRLSAEMIRDNALAVSGLLVRDVGGPPVKPYDVALAYTPLPVDEGAKLYRRSLYTFWKRTSPSPVMMTMNASKREVCRLKREVTASPLQALVLMNGPQFTEASLVAAANWLVEYDDDTDTIIRVAFRSLTGREPNQREQEILRQLIDEQTEIYRSETDLAKQFVQSASHVDTPPQDTARWAAVAVMVNAVMNLDECVRHQ</sequence>
<evidence type="ECO:0000259" key="4">
    <source>
        <dbReference type="SMART" id="SM00560"/>
    </source>
</evidence>
<feature type="signal peptide" evidence="3">
    <location>
        <begin position="1"/>
        <end position="29"/>
    </location>
</feature>
<proteinExistence type="predicted"/>
<dbReference type="Pfam" id="PF13385">
    <property type="entry name" value="Laminin_G_3"/>
    <property type="match status" value="1"/>
</dbReference>
<keyword evidence="6" id="KW-1185">Reference proteome</keyword>
<keyword evidence="1 3" id="KW-0732">Signal</keyword>